<dbReference type="PANTHER" id="PTHR33103">
    <property type="entry name" value="OS01G0153900 PROTEIN"/>
    <property type="match status" value="1"/>
</dbReference>
<evidence type="ECO:0008006" key="3">
    <source>
        <dbReference type="Google" id="ProtNLM"/>
    </source>
</evidence>
<dbReference type="InterPro" id="IPR007750">
    <property type="entry name" value="DUF674"/>
</dbReference>
<proteinExistence type="predicted"/>
<gene>
    <name evidence="1" type="ORF">RIF29_30397</name>
</gene>
<dbReference type="Pfam" id="PF05056">
    <property type="entry name" value="DUF674"/>
    <property type="match status" value="1"/>
</dbReference>
<dbReference type="PANTHER" id="PTHR33103:SF27">
    <property type="entry name" value="OS04G0594700 PROTEIN"/>
    <property type="match status" value="1"/>
</dbReference>
<evidence type="ECO:0000313" key="1">
    <source>
        <dbReference type="EMBL" id="KAK7256857.1"/>
    </source>
</evidence>
<protein>
    <recommendedName>
        <fullName evidence="3">DUF674 family protein</fullName>
    </recommendedName>
</protein>
<keyword evidence="2" id="KW-1185">Reference proteome</keyword>
<evidence type="ECO:0000313" key="2">
    <source>
        <dbReference type="Proteomes" id="UP001372338"/>
    </source>
</evidence>
<dbReference type="AlphaFoldDB" id="A0AAN9EGD8"/>
<comment type="caution">
    <text evidence="1">The sequence shown here is derived from an EMBL/GenBank/DDBJ whole genome shotgun (WGS) entry which is preliminary data.</text>
</comment>
<organism evidence="1 2">
    <name type="scientific">Crotalaria pallida</name>
    <name type="common">Smooth rattlebox</name>
    <name type="synonym">Crotalaria striata</name>
    <dbReference type="NCBI Taxonomy" id="3830"/>
    <lineage>
        <taxon>Eukaryota</taxon>
        <taxon>Viridiplantae</taxon>
        <taxon>Streptophyta</taxon>
        <taxon>Embryophyta</taxon>
        <taxon>Tracheophyta</taxon>
        <taxon>Spermatophyta</taxon>
        <taxon>Magnoliopsida</taxon>
        <taxon>eudicotyledons</taxon>
        <taxon>Gunneridae</taxon>
        <taxon>Pentapetalae</taxon>
        <taxon>rosids</taxon>
        <taxon>fabids</taxon>
        <taxon>Fabales</taxon>
        <taxon>Fabaceae</taxon>
        <taxon>Papilionoideae</taxon>
        <taxon>50 kb inversion clade</taxon>
        <taxon>genistoids sensu lato</taxon>
        <taxon>core genistoids</taxon>
        <taxon>Crotalarieae</taxon>
        <taxon>Crotalaria</taxon>
    </lineage>
</organism>
<name>A0AAN9EGD8_CROPI</name>
<reference evidence="1 2" key="1">
    <citation type="submission" date="2024-01" db="EMBL/GenBank/DDBJ databases">
        <title>The genomes of 5 underutilized Papilionoideae crops provide insights into root nodulation and disease resistanc.</title>
        <authorList>
            <person name="Yuan L."/>
        </authorList>
    </citation>
    <scope>NUCLEOTIDE SEQUENCE [LARGE SCALE GENOMIC DNA]</scope>
    <source>
        <strain evidence="1">ZHUSHIDOU_FW_LH</strain>
        <tissue evidence="1">Leaf</tissue>
    </source>
</reference>
<accession>A0AAN9EGD8</accession>
<dbReference type="Proteomes" id="UP001372338">
    <property type="component" value="Unassembled WGS sequence"/>
</dbReference>
<sequence length="466" mass="51581">MEQVRVVSLKLMVSKEKNKVLFAEAGKDFVDVLISFLTLPLGTIARLVAMQDFVGVLVNFLTSPLGTISRLVAKESDMQPVKVGSLTTLYGSVANLDKECLSTDTCKAMLLQPRNSLEDYCRSLKVNIDDTERTQYYVCDNLKECRRGSSVMCSTFKNKKCKCGALLANPISLRKPNVFDGFVKNNSSFIITDDLNIVPNSLGTLFSILKKLEIKDMASVKEMVVHVTKNQVMDLLKCSLLSKTVFTDVFLGKKKLPLEKYLLASHSLSVFAAEESSKINVKVMFKKSDGKIVCAQGKEDFANFLLSFLTFPLGGVARLLEGCSSMGSVDRLYKSIIDLNEDYFKTKEVMDKVVDLGLAPQFKLSDQILPISESKAPSYFCYTNSHEDYSGMLETCNALDMVDPISENGCAKGFVKGPTMFMATDDLVVTQMSSKSIMALISRIKISLNDMEEKEVSIGIKEVTTV</sequence>
<dbReference type="EMBL" id="JAYWIO010000006">
    <property type="protein sequence ID" value="KAK7256857.1"/>
    <property type="molecule type" value="Genomic_DNA"/>
</dbReference>